<dbReference type="Pfam" id="PF02890">
    <property type="entry name" value="DUF226"/>
    <property type="match status" value="1"/>
</dbReference>
<dbReference type="RefSeq" id="WP_014696679.1">
    <property type="nucleotide sequence ID" value="NC_017812.1"/>
</dbReference>
<reference evidence="1 2" key="1">
    <citation type="journal article" date="2012" name="J. Bacteriol.">
        <title>Complete Genome Sequence of Borrelia crocidurae.</title>
        <authorList>
            <person name="Elbir H."/>
            <person name="Gimenez G."/>
            <person name="Robert C."/>
            <person name="Bergstrom S."/>
            <person name="Cutler S."/>
            <person name="Raoult D."/>
            <person name="Drancourt M."/>
        </authorList>
    </citation>
    <scope>NUCLEOTIDE SEQUENCE [LARGE SCALE GENOMIC DNA]</scope>
    <source>
        <strain evidence="1 2">Achema</strain>
        <plasmid evidence="2">unnamed11</plasmid>
    </source>
</reference>
<organism evidence="1 2">
    <name type="scientific">Borrelia crocidurae (strain Achema)</name>
    <dbReference type="NCBI Taxonomy" id="1155096"/>
    <lineage>
        <taxon>Bacteria</taxon>
        <taxon>Pseudomonadati</taxon>
        <taxon>Spirochaetota</taxon>
        <taxon>Spirochaetia</taxon>
        <taxon>Spirochaetales</taxon>
        <taxon>Borreliaceae</taxon>
        <taxon>Borrelia</taxon>
    </lineage>
</organism>
<dbReference type="AlphaFoldDB" id="I0FEG6"/>
<geneLocation type="plasmid" evidence="2">
    <name>unnamed11</name>
</geneLocation>
<dbReference type="PATRIC" id="fig|1155096.3.peg.1114"/>
<reference evidence="2" key="2">
    <citation type="submission" date="2012-03" db="EMBL/GenBank/DDBJ databases">
        <title>Complete genome sequence of Borrelia crocidurae.</title>
        <authorList>
            <person name="Elbir H."/>
            <person name="Gimenez G."/>
            <person name="Robert C."/>
            <person name="Raoult D."/>
            <person name="Drancourt M."/>
        </authorList>
    </citation>
    <scope>NUCLEOTIDE SEQUENCE [LARGE SCALE GENOMIC DNA]</scope>
    <source>
        <strain evidence="2">Achema</strain>
        <plasmid evidence="2">unnamed11</plasmid>
    </source>
</reference>
<evidence type="ECO:0000313" key="2">
    <source>
        <dbReference type="Proteomes" id="UP000005212"/>
    </source>
</evidence>
<sequence length="219" mass="26436">MESILERLKSKRKEIIVTKETKEIKRIEKVKETQEIEEIKKVENATNFDPKRAIFFKIEDKDGRKIYHTKIMNDLYTFGIHKRQKHKFFLAFRELFNKKKMRAFNLFPLKEDNKFLGIHYGYRKPLQNVVTKYRDKEEGVIKAYTFSKVCYIEFKLKNGSIYCYMRGMSRLLKIEKIGTEYNELLIGRIESLEKQVYEYYGKQLPEGGMITKWIKKNQK</sequence>
<dbReference type="EMBL" id="CP003437">
    <property type="protein sequence ID" value="AFI31872.1"/>
    <property type="molecule type" value="Genomic_DNA"/>
</dbReference>
<dbReference type="HOGENOM" id="CLU_109712_0_0_12"/>
<accession>I0FEG6</accession>
<proteinExistence type="predicted"/>
<keyword evidence="1" id="KW-0614">Plasmid</keyword>
<dbReference type="InterPro" id="IPR004180">
    <property type="entry name" value="DUF226_BOR_spp"/>
</dbReference>
<dbReference type="Proteomes" id="UP000005212">
    <property type="component" value="Plasmid unnamed11"/>
</dbReference>
<evidence type="ECO:0000313" key="1">
    <source>
        <dbReference type="EMBL" id="AFI31872.1"/>
    </source>
</evidence>
<dbReference type="KEGG" id="bcw:Q7M_1500"/>
<gene>
    <name evidence="1" type="ordered locus">Q7M_1500</name>
</gene>
<protein>
    <submittedName>
        <fullName evidence="1">Plasmid partitioning associated protein 1</fullName>
    </submittedName>
</protein>
<name>I0FEG6_BORCA</name>